<feature type="transmembrane region" description="Helical" evidence="2">
    <location>
        <begin position="503"/>
        <end position="524"/>
    </location>
</feature>
<feature type="transmembrane region" description="Helical" evidence="2">
    <location>
        <begin position="112"/>
        <end position="131"/>
    </location>
</feature>
<dbReference type="PANTHER" id="PTHR11360:SF286">
    <property type="entry name" value="GH22266P"/>
    <property type="match status" value="1"/>
</dbReference>
<dbReference type="AlphaFoldDB" id="A0A814GH16"/>
<feature type="transmembrane region" description="Helical" evidence="2">
    <location>
        <begin position="80"/>
        <end position="100"/>
    </location>
</feature>
<evidence type="ECO:0000256" key="2">
    <source>
        <dbReference type="SAM" id="Phobius"/>
    </source>
</evidence>
<feature type="transmembrane region" description="Helical" evidence="2">
    <location>
        <begin position="201"/>
        <end position="222"/>
    </location>
</feature>
<feature type="transmembrane region" description="Helical" evidence="2">
    <location>
        <begin position="169"/>
        <end position="189"/>
    </location>
</feature>
<dbReference type="EMBL" id="CAJNOM010000284">
    <property type="protein sequence ID" value="CAF1319486.1"/>
    <property type="molecule type" value="Genomic_DNA"/>
</dbReference>
<organism evidence="4 6">
    <name type="scientific">Adineta steineri</name>
    <dbReference type="NCBI Taxonomy" id="433720"/>
    <lineage>
        <taxon>Eukaryota</taxon>
        <taxon>Metazoa</taxon>
        <taxon>Spiralia</taxon>
        <taxon>Gnathifera</taxon>
        <taxon>Rotifera</taxon>
        <taxon>Eurotatoria</taxon>
        <taxon>Bdelloidea</taxon>
        <taxon>Adinetida</taxon>
        <taxon>Adinetidae</taxon>
        <taxon>Adineta</taxon>
    </lineage>
</organism>
<dbReference type="EMBL" id="CAJNOM010000078">
    <property type="protein sequence ID" value="CAF0996210.1"/>
    <property type="molecule type" value="Genomic_DNA"/>
</dbReference>
<dbReference type="InterPro" id="IPR036259">
    <property type="entry name" value="MFS_trans_sf"/>
</dbReference>
<gene>
    <name evidence="3" type="ORF">BJG266_LOCUS618</name>
    <name evidence="4" type="ORF">QVE165_LOCUS14675</name>
    <name evidence="5" type="ORF">QVE165_LOCUS32257</name>
</gene>
<name>A0A814GH16_9BILA</name>
<comment type="caution">
    <text evidence="4">The sequence shown here is derived from an EMBL/GenBank/DDBJ whole genome shotgun (WGS) entry which is preliminary data.</text>
</comment>
<evidence type="ECO:0000313" key="3">
    <source>
        <dbReference type="EMBL" id="CAF0724696.1"/>
    </source>
</evidence>
<dbReference type="EMBL" id="CAJNOI010000002">
    <property type="protein sequence ID" value="CAF0724696.1"/>
    <property type="molecule type" value="Genomic_DNA"/>
</dbReference>
<evidence type="ECO:0000313" key="4">
    <source>
        <dbReference type="EMBL" id="CAF0996210.1"/>
    </source>
</evidence>
<dbReference type="Proteomes" id="UP000663832">
    <property type="component" value="Unassembled WGS sequence"/>
</dbReference>
<accession>A0A814GH16</accession>
<dbReference type="GO" id="GO:0008028">
    <property type="term" value="F:monocarboxylic acid transmembrane transporter activity"/>
    <property type="evidence" value="ECO:0007669"/>
    <property type="project" value="TreeGrafter"/>
</dbReference>
<dbReference type="Proteomes" id="UP000663877">
    <property type="component" value="Unassembled WGS sequence"/>
</dbReference>
<sequence length="612" mass="66210">MAAKQISKKKHLEEEQVKLKSIDKQPIHEEYEYVTIPPDGGFGWVVAIAAMLCNLVCDGTLFAFGTMKLHLQKHFQCSDMLILMVGSVPCGVYLLVGPIVSGLANRYGCRPIIIIGSIGASACMVLSTLSPNVWAMMIIYGVFGGIFFGMVYLPSVVMVSFYFDKKRPIANGIVTAGTGIGALSFGPLADFLMGKLGWKTGMLIFAGIMLTCILFGAIMKPLQPTRVPIKKDIELETSVNSQYKKGQHTPSSAVYREKAGETNVPLLPPGDESARISNPATVPGSNNGSSEIPAVTTVGMISSPLDQSQRNRTTSISSHTSVDSNGNRVGVSNPEDASRPLYKKDALFMGSKQQLHMSHTSLNKTNPYMSSVTNIPAATTEEKKKESAVQAFANILGAMTDLSILKNKQMLLICIGNIFSMLGYYLPIMCLISFATEDMGVNQTTASFLLTIFGFCNTIGRFAGGPIAMLPHLSALRVHNALLFTAGILTVLAAYAYNFTTCALYAGLMGFAIAPHMSLMPNIICDSVGLDRFTTAFGVLFLFRGVTSIIGPPAAGFLKDYTRKYDLAFAIGGAMIVIASFFHFCIVCVPTDREVETNEKQEEIRQKNKLDV</sequence>
<keyword evidence="2" id="KW-1133">Transmembrane helix</keyword>
<feature type="compositionally biased region" description="Polar residues" evidence="1">
    <location>
        <begin position="304"/>
        <end position="327"/>
    </location>
</feature>
<feature type="transmembrane region" description="Helical" evidence="2">
    <location>
        <begin position="42"/>
        <end position="65"/>
    </location>
</feature>
<evidence type="ECO:0000313" key="6">
    <source>
        <dbReference type="Proteomes" id="UP000663832"/>
    </source>
</evidence>
<dbReference type="SUPFAM" id="SSF103473">
    <property type="entry name" value="MFS general substrate transporter"/>
    <property type="match status" value="1"/>
</dbReference>
<dbReference type="InterPro" id="IPR011701">
    <property type="entry name" value="MFS"/>
</dbReference>
<dbReference type="Pfam" id="PF07690">
    <property type="entry name" value="MFS_1"/>
    <property type="match status" value="2"/>
</dbReference>
<dbReference type="InterPro" id="IPR050327">
    <property type="entry name" value="Proton-linked_MCT"/>
</dbReference>
<feature type="transmembrane region" description="Helical" evidence="2">
    <location>
        <begin position="446"/>
        <end position="464"/>
    </location>
</feature>
<dbReference type="PANTHER" id="PTHR11360">
    <property type="entry name" value="MONOCARBOXYLATE TRANSPORTER"/>
    <property type="match status" value="1"/>
</dbReference>
<feature type="region of interest" description="Disordered" evidence="1">
    <location>
        <begin position="262"/>
        <end position="338"/>
    </location>
</feature>
<feature type="transmembrane region" description="Helical" evidence="2">
    <location>
        <begin position="567"/>
        <end position="589"/>
    </location>
</feature>
<feature type="transmembrane region" description="Helical" evidence="2">
    <location>
        <begin position="137"/>
        <end position="162"/>
    </location>
</feature>
<keyword evidence="6" id="KW-1185">Reference proteome</keyword>
<dbReference type="Gene3D" id="1.20.1250.20">
    <property type="entry name" value="MFS general substrate transporter like domains"/>
    <property type="match status" value="2"/>
</dbReference>
<evidence type="ECO:0000256" key="1">
    <source>
        <dbReference type="SAM" id="MobiDB-lite"/>
    </source>
</evidence>
<feature type="compositionally biased region" description="Polar residues" evidence="1">
    <location>
        <begin position="275"/>
        <end position="290"/>
    </location>
</feature>
<evidence type="ECO:0000313" key="5">
    <source>
        <dbReference type="EMBL" id="CAF1319486.1"/>
    </source>
</evidence>
<protein>
    <submittedName>
        <fullName evidence="4">Uncharacterized protein</fullName>
    </submittedName>
</protein>
<feature type="transmembrane region" description="Helical" evidence="2">
    <location>
        <begin position="410"/>
        <end position="434"/>
    </location>
</feature>
<keyword evidence="2" id="KW-0472">Membrane</keyword>
<keyword evidence="2" id="KW-0812">Transmembrane</keyword>
<dbReference type="OrthoDB" id="6499973at2759"/>
<feature type="transmembrane region" description="Helical" evidence="2">
    <location>
        <begin position="476"/>
        <end position="497"/>
    </location>
</feature>
<dbReference type="CDD" id="cd17352">
    <property type="entry name" value="MFS_MCT_SLC16"/>
    <property type="match status" value="1"/>
</dbReference>
<reference evidence="4" key="1">
    <citation type="submission" date="2021-02" db="EMBL/GenBank/DDBJ databases">
        <authorList>
            <person name="Nowell W R."/>
        </authorList>
    </citation>
    <scope>NUCLEOTIDE SEQUENCE</scope>
</reference>
<feature type="transmembrane region" description="Helical" evidence="2">
    <location>
        <begin position="536"/>
        <end position="555"/>
    </location>
</feature>
<proteinExistence type="predicted"/>